<dbReference type="InterPro" id="IPR027417">
    <property type="entry name" value="P-loop_NTPase"/>
</dbReference>
<keyword evidence="9" id="KW-1185">Reference proteome</keyword>
<dbReference type="InterPro" id="IPR014001">
    <property type="entry name" value="Helicase_ATP-bd"/>
</dbReference>
<dbReference type="Gene3D" id="3.40.50.300">
    <property type="entry name" value="P-loop containing nucleotide triphosphate hydrolases"/>
    <property type="match status" value="3"/>
</dbReference>
<proteinExistence type="predicted"/>
<protein>
    <submittedName>
        <fullName evidence="8">ATP-dependent RNA helicase</fullName>
    </submittedName>
</protein>
<dbReference type="SMART" id="SM00490">
    <property type="entry name" value="HELICc"/>
    <property type="match status" value="1"/>
</dbReference>
<keyword evidence="2" id="KW-0378">Hydrolase</keyword>
<evidence type="ECO:0000313" key="8">
    <source>
        <dbReference type="EMBL" id="WUR02635.1"/>
    </source>
</evidence>
<dbReference type="Proteomes" id="UP001334084">
    <property type="component" value="Chromosome 2"/>
</dbReference>
<dbReference type="InterPro" id="IPR001650">
    <property type="entry name" value="Helicase_C-like"/>
</dbReference>
<dbReference type="SUPFAM" id="SSF52540">
    <property type="entry name" value="P-loop containing nucleoside triphosphate hydrolases"/>
    <property type="match status" value="1"/>
</dbReference>
<name>A0AAX4J9M8_9MICR</name>
<evidence type="ECO:0000259" key="6">
    <source>
        <dbReference type="PROSITE" id="PS51192"/>
    </source>
</evidence>
<reference evidence="8" key="1">
    <citation type="journal article" date="2024" name="BMC Genomics">
        <title>Functional annotation of a divergent genome using sequence and structure-based similarity.</title>
        <authorList>
            <person name="Svedberg D."/>
            <person name="Winiger R.R."/>
            <person name="Berg A."/>
            <person name="Sharma H."/>
            <person name="Tellgren-Roth C."/>
            <person name="Debrunner-Vossbrinck B.A."/>
            <person name="Vossbrinck C.R."/>
            <person name="Barandun J."/>
        </authorList>
    </citation>
    <scope>NUCLEOTIDE SEQUENCE</scope>
    <source>
        <strain evidence="8">Illinois isolate</strain>
    </source>
</reference>
<dbReference type="GeneID" id="90540449"/>
<organism evidence="8 9">
    <name type="scientific">Vairimorpha necatrix</name>
    <dbReference type="NCBI Taxonomy" id="6039"/>
    <lineage>
        <taxon>Eukaryota</taxon>
        <taxon>Fungi</taxon>
        <taxon>Fungi incertae sedis</taxon>
        <taxon>Microsporidia</taxon>
        <taxon>Nosematidae</taxon>
        <taxon>Vairimorpha</taxon>
    </lineage>
</organism>
<keyword evidence="5" id="KW-0694">RNA-binding</keyword>
<dbReference type="GO" id="GO:0005829">
    <property type="term" value="C:cytosol"/>
    <property type="evidence" value="ECO:0007669"/>
    <property type="project" value="TreeGrafter"/>
</dbReference>
<evidence type="ECO:0000256" key="1">
    <source>
        <dbReference type="ARBA" id="ARBA00022741"/>
    </source>
</evidence>
<keyword evidence="3 8" id="KW-0347">Helicase</keyword>
<evidence type="ECO:0000256" key="4">
    <source>
        <dbReference type="ARBA" id="ARBA00022840"/>
    </source>
</evidence>
<dbReference type="Pfam" id="PF00270">
    <property type="entry name" value="DEAD"/>
    <property type="match status" value="1"/>
</dbReference>
<feature type="domain" description="Helicase ATP-binding" evidence="6">
    <location>
        <begin position="38"/>
        <end position="175"/>
    </location>
</feature>
<dbReference type="Pfam" id="PF00271">
    <property type="entry name" value="Helicase_C"/>
    <property type="match status" value="1"/>
</dbReference>
<keyword evidence="4" id="KW-0067">ATP-binding</keyword>
<evidence type="ECO:0000256" key="5">
    <source>
        <dbReference type="ARBA" id="ARBA00022884"/>
    </source>
</evidence>
<dbReference type="PANTHER" id="PTHR47959:SF8">
    <property type="entry name" value="RNA HELICASE"/>
    <property type="match status" value="1"/>
</dbReference>
<keyword evidence="1" id="KW-0547">Nucleotide-binding</keyword>
<evidence type="ECO:0000313" key="9">
    <source>
        <dbReference type="Proteomes" id="UP001334084"/>
    </source>
</evidence>
<evidence type="ECO:0000259" key="7">
    <source>
        <dbReference type="PROSITE" id="PS51194"/>
    </source>
</evidence>
<dbReference type="GO" id="GO:0003724">
    <property type="term" value="F:RNA helicase activity"/>
    <property type="evidence" value="ECO:0007669"/>
    <property type="project" value="UniProtKB-EC"/>
</dbReference>
<accession>A0AAX4J9M8</accession>
<dbReference type="SMART" id="SM00487">
    <property type="entry name" value="DEXDc"/>
    <property type="match status" value="1"/>
</dbReference>
<feature type="domain" description="Helicase C-terminal" evidence="7">
    <location>
        <begin position="253"/>
        <end position="395"/>
    </location>
</feature>
<dbReference type="EMBL" id="CP142727">
    <property type="protein sequence ID" value="WUR02635.1"/>
    <property type="molecule type" value="Genomic_DNA"/>
</dbReference>
<dbReference type="CDD" id="cd18787">
    <property type="entry name" value="SF2_C_DEAD"/>
    <property type="match status" value="1"/>
</dbReference>
<dbReference type="AlphaFoldDB" id="A0AAX4J9M8"/>
<dbReference type="InterPro" id="IPR050079">
    <property type="entry name" value="DEAD_box_RNA_helicase"/>
</dbReference>
<dbReference type="PROSITE" id="PS51194">
    <property type="entry name" value="HELICASE_CTER"/>
    <property type="match status" value="1"/>
</dbReference>
<sequence>MDEIKKIKGGSFKTLNLNKNLLYNIPFSNPTPIQRKIIPLILKHKSVLGIGRTGSGKTYCYLIPTLQRALENENILIIVPTRELITQVKRNIKYLSRNINIPGTIEVITPYQFTSRSFDLLVVDEIDRILEEKDLRKEFENINEKLECQKIFFSATKPDIHLDMEIVEVDNKINENIKYKFYYIPSISKESVLLNILFSSKADLFKLDLSNSKDVSSSKLDSKDVSSTKDLDSNIIYSSKPDLTNLDINKSNKDHDKLDQISNNKIVIFVGTKYTVDYLLEILKDFNYKSKGIYSSMDTQARLKNYKDFINNKFNILIVTDLAARGLDIPLLDTVINYDLSDDRTFIHRVGRIRGTGTAYSFVTYQDIFHFYNIQETYLKNVELGTLPSKILDKYNVEKYLYLKNKTTKGYEKCLKFRNKVCVPEEYKNKINEIEIHSDFKTKELLNNKLQKHFNKKKIKEKKIEEDNKFRDQFYIPYNRKDSKIYSSVFGVMKDDYVKEKREKYNYKRARTKTRSKL</sequence>
<evidence type="ECO:0000256" key="3">
    <source>
        <dbReference type="ARBA" id="ARBA00022806"/>
    </source>
</evidence>
<dbReference type="PANTHER" id="PTHR47959">
    <property type="entry name" value="ATP-DEPENDENT RNA HELICASE RHLE-RELATED"/>
    <property type="match status" value="1"/>
</dbReference>
<dbReference type="InterPro" id="IPR011545">
    <property type="entry name" value="DEAD/DEAH_box_helicase_dom"/>
</dbReference>
<dbReference type="GO" id="GO:0003723">
    <property type="term" value="F:RNA binding"/>
    <property type="evidence" value="ECO:0007669"/>
    <property type="project" value="UniProtKB-KW"/>
</dbReference>
<gene>
    <name evidence="8" type="ORF">VNE69_02159</name>
</gene>
<dbReference type="RefSeq" id="XP_065328780.1">
    <property type="nucleotide sequence ID" value="XM_065472708.1"/>
</dbReference>
<evidence type="ECO:0000256" key="2">
    <source>
        <dbReference type="ARBA" id="ARBA00022801"/>
    </source>
</evidence>
<dbReference type="GO" id="GO:0016787">
    <property type="term" value="F:hydrolase activity"/>
    <property type="evidence" value="ECO:0007669"/>
    <property type="project" value="UniProtKB-KW"/>
</dbReference>
<dbReference type="GO" id="GO:0005524">
    <property type="term" value="F:ATP binding"/>
    <property type="evidence" value="ECO:0007669"/>
    <property type="project" value="UniProtKB-KW"/>
</dbReference>
<dbReference type="PROSITE" id="PS51192">
    <property type="entry name" value="HELICASE_ATP_BIND_1"/>
    <property type="match status" value="1"/>
</dbReference>
<dbReference type="KEGG" id="vnx:VNE69_02159"/>